<dbReference type="InterPro" id="IPR011711">
    <property type="entry name" value="GntR_C"/>
</dbReference>
<proteinExistence type="predicted"/>
<dbReference type="OrthoDB" id="9799482at2"/>
<keyword evidence="6" id="KW-1185">Reference proteome</keyword>
<organism evidence="5 6">
    <name type="scientific">Chitinophaga costaii</name>
    <dbReference type="NCBI Taxonomy" id="1335309"/>
    <lineage>
        <taxon>Bacteria</taxon>
        <taxon>Pseudomonadati</taxon>
        <taxon>Bacteroidota</taxon>
        <taxon>Chitinophagia</taxon>
        <taxon>Chitinophagales</taxon>
        <taxon>Chitinophagaceae</taxon>
        <taxon>Chitinophaga</taxon>
    </lineage>
</organism>
<dbReference type="InterPro" id="IPR036390">
    <property type="entry name" value="WH_DNA-bd_sf"/>
</dbReference>
<dbReference type="RefSeq" id="WP_089715676.1">
    <property type="nucleotide sequence ID" value="NZ_FMAR01000027.1"/>
</dbReference>
<dbReference type="Proteomes" id="UP000242818">
    <property type="component" value="Unassembled WGS sequence"/>
</dbReference>
<reference evidence="5 6" key="1">
    <citation type="submission" date="2016-08" db="EMBL/GenBank/DDBJ databases">
        <authorList>
            <person name="Seilhamer J.J."/>
        </authorList>
    </citation>
    <scope>NUCLEOTIDE SEQUENCE [LARGE SCALE GENOMIC DNA]</scope>
    <source>
        <strain evidence="5 6">A37T2</strain>
    </source>
</reference>
<evidence type="ECO:0000256" key="2">
    <source>
        <dbReference type="ARBA" id="ARBA00023125"/>
    </source>
</evidence>
<evidence type="ECO:0000256" key="1">
    <source>
        <dbReference type="ARBA" id="ARBA00023015"/>
    </source>
</evidence>
<dbReference type="PROSITE" id="PS50949">
    <property type="entry name" value="HTH_GNTR"/>
    <property type="match status" value="1"/>
</dbReference>
<dbReference type="CDD" id="cd07377">
    <property type="entry name" value="WHTH_GntR"/>
    <property type="match status" value="1"/>
</dbReference>
<dbReference type="Pfam" id="PF07729">
    <property type="entry name" value="FCD"/>
    <property type="match status" value="1"/>
</dbReference>
<dbReference type="AlphaFoldDB" id="A0A1C4G8S5"/>
<dbReference type="InterPro" id="IPR000524">
    <property type="entry name" value="Tscrpt_reg_HTH_GntR"/>
</dbReference>
<dbReference type="Gene3D" id="1.20.120.530">
    <property type="entry name" value="GntR ligand-binding domain-like"/>
    <property type="match status" value="1"/>
</dbReference>
<evidence type="ECO:0000313" key="6">
    <source>
        <dbReference type="Proteomes" id="UP000242818"/>
    </source>
</evidence>
<dbReference type="GO" id="GO:0003700">
    <property type="term" value="F:DNA-binding transcription factor activity"/>
    <property type="evidence" value="ECO:0007669"/>
    <property type="project" value="InterPro"/>
</dbReference>
<dbReference type="PRINTS" id="PR00035">
    <property type="entry name" value="HTHGNTR"/>
</dbReference>
<name>A0A1C4G8S5_9BACT</name>
<accession>A0A1C4G8S5</accession>
<dbReference type="InterPro" id="IPR036388">
    <property type="entry name" value="WH-like_DNA-bd_sf"/>
</dbReference>
<dbReference type="PANTHER" id="PTHR43537">
    <property type="entry name" value="TRANSCRIPTIONAL REGULATOR, GNTR FAMILY"/>
    <property type="match status" value="1"/>
</dbReference>
<evidence type="ECO:0000256" key="3">
    <source>
        <dbReference type="ARBA" id="ARBA00023163"/>
    </source>
</evidence>
<dbReference type="SUPFAM" id="SSF48008">
    <property type="entry name" value="GntR ligand-binding domain-like"/>
    <property type="match status" value="1"/>
</dbReference>
<dbReference type="STRING" id="1335309.GA0116948_1278"/>
<dbReference type="SMART" id="SM00345">
    <property type="entry name" value="HTH_GNTR"/>
    <property type="match status" value="1"/>
</dbReference>
<sequence length="216" mass="24128">MKRARLSDQVVEKIRDDIQRKRYKPGDKIPAEPALMKIYAVGRSTIREAIKSLAMSGILKVQQGAGTFVNADLETASLEQRLQRANFEEINAVRKLLEEEIVSLAVAHHTPAQLAAIGECLLARKEAIAAEDRQACTEADIAFHMAIAHASGNRVLAGLYQHFTATIRSFFSKRALQGFAHFAMSHHLHEDLFKAIKAKRKKAALDIIRHILAHNY</sequence>
<dbReference type="InterPro" id="IPR008920">
    <property type="entry name" value="TF_FadR/GntR_C"/>
</dbReference>
<protein>
    <submittedName>
        <fullName evidence="5">Transcriptional regulator, GntR family</fullName>
    </submittedName>
</protein>
<dbReference type="SMART" id="SM00895">
    <property type="entry name" value="FCD"/>
    <property type="match status" value="1"/>
</dbReference>
<evidence type="ECO:0000259" key="4">
    <source>
        <dbReference type="PROSITE" id="PS50949"/>
    </source>
</evidence>
<evidence type="ECO:0000313" key="5">
    <source>
        <dbReference type="EMBL" id="SCC64161.1"/>
    </source>
</evidence>
<dbReference type="EMBL" id="FMAR01000027">
    <property type="protein sequence ID" value="SCC64161.1"/>
    <property type="molecule type" value="Genomic_DNA"/>
</dbReference>
<keyword evidence="2" id="KW-0238">DNA-binding</keyword>
<keyword evidence="1" id="KW-0805">Transcription regulation</keyword>
<feature type="domain" description="HTH gntR-type" evidence="4">
    <location>
        <begin position="4"/>
        <end position="72"/>
    </location>
</feature>
<dbReference type="GO" id="GO:0003677">
    <property type="term" value="F:DNA binding"/>
    <property type="evidence" value="ECO:0007669"/>
    <property type="project" value="UniProtKB-KW"/>
</dbReference>
<dbReference type="Pfam" id="PF00392">
    <property type="entry name" value="GntR"/>
    <property type="match status" value="1"/>
</dbReference>
<dbReference type="PANTHER" id="PTHR43537:SF47">
    <property type="entry name" value="REGULATORY PROTEIN GNTR HTH"/>
    <property type="match status" value="1"/>
</dbReference>
<keyword evidence="3" id="KW-0804">Transcription</keyword>
<dbReference type="SUPFAM" id="SSF46785">
    <property type="entry name" value="Winged helix' DNA-binding domain"/>
    <property type="match status" value="1"/>
</dbReference>
<dbReference type="Gene3D" id="1.10.10.10">
    <property type="entry name" value="Winged helix-like DNA-binding domain superfamily/Winged helix DNA-binding domain"/>
    <property type="match status" value="1"/>
</dbReference>
<gene>
    <name evidence="5" type="ORF">GA0116948_1278</name>
</gene>